<proteinExistence type="predicted"/>
<gene>
    <name evidence="1" type="ORF">CQA69_07260</name>
</gene>
<organism evidence="1 2">
    <name type="scientific">Campylobacter estrildidarum</name>
    <dbReference type="NCBI Taxonomy" id="2510189"/>
    <lineage>
        <taxon>Bacteria</taxon>
        <taxon>Pseudomonadati</taxon>
        <taxon>Campylobacterota</taxon>
        <taxon>Epsilonproteobacteria</taxon>
        <taxon>Campylobacterales</taxon>
        <taxon>Campylobacteraceae</taxon>
        <taxon>Campylobacter</taxon>
    </lineage>
</organism>
<keyword evidence="2" id="KW-1185">Reference proteome</keyword>
<dbReference type="Proteomes" id="UP000308838">
    <property type="component" value="Unassembled WGS sequence"/>
</dbReference>
<dbReference type="AlphaFoldDB" id="A0A4U7BH16"/>
<evidence type="ECO:0000313" key="2">
    <source>
        <dbReference type="Proteomes" id="UP000308838"/>
    </source>
</evidence>
<name>A0A4U7BH16_9BACT</name>
<sequence>MKSVKIDNTYILTETIISFRTFQVENFIALEIFNGKKYTKYFEIFQSKEVEYHYLFGAKQNSKTIKILDKIDILMEKLCEFVGNNLLKTLTLLKSRKKEDIVFRLDDEIRQILEKSELVENIKKLAKEYENEQSNKGFFKKFFLKDK</sequence>
<dbReference type="RefSeq" id="WP_137621115.1">
    <property type="nucleotide sequence ID" value="NZ_NXLZ01000013.1"/>
</dbReference>
<accession>A0A4U7BH16</accession>
<comment type="caution">
    <text evidence="1">The sequence shown here is derived from an EMBL/GenBank/DDBJ whole genome shotgun (WGS) entry which is preliminary data.</text>
</comment>
<reference evidence="1 2" key="1">
    <citation type="submission" date="2018-05" db="EMBL/GenBank/DDBJ databases">
        <title>Novel Campyloabacter and Helicobacter Species and Strains.</title>
        <authorList>
            <person name="Mannion A.J."/>
            <person name="Shen Z."/>
            <person name="Fox J.G."/>
        </authorList>
    </citation>
    <scope>NUCLEOTIDE SEQUENCE [LARGE SCALE GENOMIC DNA]</scope>
    <source>
        <strain evidence="2">MIT17-664</strain>
    </source>
</reference>
<protein>
    <submittedName>
        <fullName evidence="1">Uncharacterized protein</fullName>
    </submittedName>
</protein>
<dbReference type="EMBL" id="NXLZ01000013">
    <property type="protein sequence ID" value="TKX29491.1"/>
    <property type="molecule type" value="Genomic_DNA"/>
</dbReference>
<evidence type="ECO:0000313" key="1">
    <source>
        <dbReference type="EMBL" id="TKX29491.1"/>
    </source>
</evidence>